<evidence type="ECO:0000313" key="3">
    <source>
        <dbReference type="Proteomes" id="UP000294194"/>
    </source>
</evidence>
<keyword evidence="1" id="KW-0812">Transmembrane</keyword>
<evidence type="ECO:0000313" key="2">
    <source>
        <dbReference type="EMBL" id="TBN58441.1"/>
    </source>
</evidence>
<name>A0A4Q9GUJ4_9MICO</name>
<dbReference type="Proteomes" id="UP000294194">
    <property type="component" value="Unassembled WGS sequence"/>
</dbReference>
<reference evidence="3" key="1">
    <citation type="submission" date="2019-02" db="EMBL/GenBank/DDBJ databases">
        <title>Glaciihabitans arcticus sp. nov., a psychrotolerant bacterium isolated from polar soil.</title>
        <authorList>
            <person name="Dahal R.H."/>
        </authorList>
    </citation>
    <scope>NUCLEOTIDE SEQUENCE [LARGE SCALE GENOMIC DNA]</scope>
    <source>
        <strain evidence="3">RP-3-7</strain>
    </source>
</reference>
<dbReference type="RefSeq" id="WP_130982617.1">
    <property type="nucleotide sequence ID" value="NZ_SISG01000001.1"/>
</dbReference>
<feature type="transmembrane region" description="Helical" evidence="1">
    <location>
        <begin position="49"/>
        <end position="70"/>
    </location>
</feature>
<keyword evidence="1" id="KW-1133">Transmembrane helix</keyword>
<accession>A0A4Q9GUJ4</accession>
<gene>
    <name evidence="2" type="ORF">EYE40_14145</name>
</gene>
<keyword evidence="3" id="KW-1185">Reference proteome</keyword>
<organism evidence="2 3">
    <name type="scientific">Glaciihabitans arcticus</name>
    <dbReference type="NCBI Taxonomy" id="2668039"/>
    <lineage>
        <taxon>Bacteria</taxon>
        <taxon>Bacillati</taxon>
        <taxon>Actinomycetota</taxon>
        <taxon>Actinomycetes</taxon>
        <taxon>Micrococcales</taxon>
        <taxon>Microbacteriaceae</taxon>
        <taxon>Glaciihabitans</taxon>
    </lineage>
</organism>
<dbReference type="EMBL" id="SISG01000001">
    <property type="protein sequence ID" value="TBN58441.1"/>
    <property type="molecule type" value="Genomic_DNA"/>
</dbReference>
<evidence type="ECO:0000256" key="1">
    <source>
        <dbReference type="SAM" id="Phobius"/>
    </source>
</evidence>
<protein>
    <submittedName>
        <fullName evidence="2">Uncharacterized protein</fullName>
    </submittedName>
</protein>
<dbReference type="AlphaFoldDB" id="A0A4Q9GUJ4"/>
<proteinExistence type="predicted"/>
<comment type="caution">
    <text evidence="2">The sequence shown here is derived from an EMBL/GenBank/DDBJ whole genome shotgun (WGS) entry which is preliminary data.</text>
</comment>
<sequence>MAGYRQETLEQTQQRLALGMQTTLPLAEKGTWASDAAARQKRSGSLGSIVVGVIGLVVVALGIVVIAGVLN</sequence>
<keyword evidence="1" id="KW-0472">Membrane</keyword>